<name>A0A2N4TUE0_RALPI</name>
<organism evidence="1 2">
    <name type="scientific">Ralstonia pickettii</name>
    <name type="common">Burkholderia pickettii</name>
    <dbReference type="NCBI Taxonomy" id="329"/>
    <lineage>
        <taxon>Bacteria</taxon>
        <taxon>Pseudomonadati</taxon>
        <taxon>Pseudomonadota</taxon>
        <taxon>Betaproteobacteria</taxon>
        <taxon>Burkholderiales</taxon>
        <taxon>Burkholderiaceae</taxon>
        <taxon>Ralstonia</taxon>
    </lineage>
</organism>
<protein>
    <submittedName>
        <fullName evidence="1">Uncharacterized protein</fullName>
    </submittedName>
</protein>
<dbReference type="OrthoDB" id="7061130at2"/>
<dbReference type="Proteomes" id="UP000234456">
    <property type="component" value="Unassembled WGS sequence"/>
</dbReference>
<comment type="caution">
    <text evidence="1">The sequence shown here is derived from an EMBL/GenBank/DDBJ whole genome shotgun (WGS) entry which is preliminary data.</text>
</comment>
<dbReference type="EMBL" id="PKQE01000001">
    <property type="protein sequence ID" value="PLC43332.1"/>
    <property type="molecule type" value="Genomic_DNA"/>
</dbReference>
<reference evidence="1 2" key="1">
    <citation type="submission" date="2017-12" db="EMBL/GenBank/DDBJ databases">
        <title>Draft genome sequence of Ralstonia pickettii 52.</title>
        <authorList>
            <person name="Zheng B."/>
        </authorList>
    </citation>
    <scope>NUCLEOTIDE SEQUENCE [LARGE SCALE GENOMIC DNA]</scope>
    <source>
        <strain evidence="1 2">52</strain>
    </source>
</reference>
<dbReference type="AlphaFoldDB" id="A0A2N4TUE0"/>
<proteinExistence type="predicted"/>
<evidence type="ECO:0000313" key="2">
    <source>
        <dbReference type="Proteomes" id="UP000234456"/>
    </source>
</evidence>
<accession>A0A2N4TUE0</accession>
<dbReference type="RefSeq" id="WP_102063997.1">
    <property type="nucleotide sequence ID" value="NZ_PKQE01000001.1"/>
</dbReference>
<gene>
    <name evidence="1" type="ORF">C0Q88_00980</name>
</gene>
<evidence type="ECO:0000313" key="1">
    <source>
        <dbReference type="EMBL" id="PLC43332.1"/>
    </source>
</evidence>
<sequence>MHDALHIDPATGDIRFADIRITPETRADDLPPRFAVGPVRPVSVEGKEVSCQFATMAALDDTTPVTVSLRFEADALVSVFVELAQPVSYDDIGVVEQRHRRWIASKLGKDPGGLADYPWGSAGVAQDKSGGVHIFLHNRNNTWAR</sequence>